<evidence type="ECO:0000313" key="9">
    <source>
        <dbReference type="Proteomes" id="UP001353858"/>
    </source>
</evidence>
<dbReference type="InterPro" id="IPR045811">
    <property type="entry name" value="MTP_lip-bd"/>
</dbReference>
<proteinExistence type="predicted"/>
<dbReference type="InterPro" id="IPR001747">
    <property type="entry name" value="Vitellogenin_N"/>
</dbReference>
<keyword evidence="6" id="KW-0472">Membrane</keyword>
<dbReference type="GO" id="GO:0005783">
    <property type="term" value="C:endoplasmic reticulum"/>
    <property type="evidence" value="ECO:0007669"/>
    <property type="project" value="UniProtKB-SubCell"/>
</dbReference>
<keyword evidence="6" id="KW-1133">Transmembrane helix</keyword>
<dbReference type="SUPFAM" id="SSF48431">
    <property type="entry name" value="Lipovitellin-phosvitin complex, superhelical domain"/>
    <property type="match status" value="1"/>
</dbReference>
<dbReference type="Proteomes" id="UP001353858">
    <property type="component" value="Unassembled WGS sequence"/>
</dbReference>
<evidence type="ECO:0000256" key="5">
    <source>
        <dbReference type="PROSITE-ProRule" id="PRU00557"/>
    </source>
</evidence>
<protein>
    <recommendedName>
        <fullName evidence="7">Vitellogenin domain-containing protein</fullName>
    </recommendedName>
</protein>
<evidence type="ECO:0000256" key="2">
    <source>
        <dbReference type="ARBA" id="ARBA00022448"/>
    </source>
</evidence>
<keyword evidence="3" id="KW-0732">Signal</keyword>
<dbReference type="AlphaFoldDB" id="A0AAN7Q018"/>
<evidence type="ECO:0000313" key="8">
    <source>
        <dbReference type="EMBL" id="KAK4874325.1"/>
    </source>
</evidence>
<dbReference type="InterPro" id="IPR015816">
    <property type="entry name" value="Vitellinogen_b-sht_N"/>
</dbReference>
<gene>
    <name evidence="8" type="ORF">RN001_013685</name>
</gene>
<evidence type="ECO:0000256" key="3">
    <source>
        <dbReference type="ARBA" id="ARBA00022729"/>
    </source>
</evidence>
<keyword evidence="4" id="KW-0256">Endoplasmic reticulum</keyword>
<feature type="transmembrane region" description="Helical" evidence="6">
    <location>
        <begin position="7"/>
        <end position="27"/>
    </location>
</feature>
<dbReference type="Pfam" id="PF19444">
    <property type="entry name" value="MTP_lip_bd"/>
    <property type="match status" value="1"/>
</dbReference>
<accession>A0AAN7Q018</accession>
<evidence type="ECO:0000256" key="4">
    <source>
        <dbReference type="ARBA" id="ARBA00022824"/>
    </source>
</evidence>
<dbReference type="GO" id="GO:0016323">
    <property type="term" value="C:basolateral plasma membrane"/>
    <property type="evidence" value="ECO:0007669"/>
    <property type="project" value="TreeGrafter"/>
</dbReference>
<dbReference type="Gene3D" id="2.30.230.10">
    <property type="entry name" value="Lipovitellin, beta-sheet shell regions, chain A"/>
    <property type="match status" value="1"/>
</dbReference>
<comment type="caution">
    <text evidence="8">The sequence shown here is derived from an EMBL/GenBank/DDBJ whole genome shotgun (WGS) entry which is preliminary data.</text>
</comment>
<dbReference type="GO" id="GO:0042157">
    <property type="term" value="P:lipoprotein metabolic process"/>
    <property type="evidence" value="ECO:0007669"/>
    <property type="project" value="TreeGrafter"/>
</dbReference>
<name>A0AAN7Q018_9COLE</name>
<dbReference type="PANTHER" id="PTHR13024">
    <property type="entry name" value="MICROSOMAL TRIGLYCERIDE TRANSFER PROTEIN, LARGE SUBUNIT"/>
    <property type="match status" value="1"/>
</dbReference>
<dbReference type="InterPro" id="IPR011030">
    <property type="entry name" value="Lipovitellin_superhlx_dom"/>
</dbReference>
<keyword evidence="2" id="KW-0813">Transport</keyword>
<dbReference type="SMART" id="SM00638">
    <property type="entry name" value="LPD_N"/>
    <property type="match status" value="1"/>
</dbReference>
<comment type="subcellular location">
    <subcellularLocation>
        <location evidence="1">Endoplasmic reticulum</location>
    </subcellularLocation>
</comment>
<evidence type="ECO:0000256" key="1">
    <source>
        <dbReference type="ARBA" id="ARBA00004240"/>
    </source>
</evidence>
<dbReference type="InterPro" id="IPR039988">
    <property type="entry name" value="MTTP"/>
</dbReference>
<dbReference type="GO" id="GO:0005548">
    <property type="term" value="F:phospholipid transporter activity"/>
    <property type="evidence" value="ECO:0007669"/>
    <property type="project" value="InterPro"/>
</dbReference>
<dbReference type="SUPFAM" id="SSF56968">
    <property type="entry name" value="Lipovitellin-phosvitin complex, beta-sheet shell regions"/>
    <property type="match status" value="1"/>
</dbReference>
<organism evidence="8 9">
    <name type="scientific">Aquatica leii</name>
    <dbReference type="NCBI Taxonomy" id="1421715"/>
    <lineage>
        <taxon>Eukaryota</taxon>
        <taxon>Metazoa</taxon>
        <taxon>Ecdysozoa</taxon>
        <taxon>Arthropoda</taxon>
        <taxon>Hexapoda</taxon>
        <taxon>Insecta</taxon>
        <taxon>Pterygota</taxon>
        <taxon>Neoptera</taxon>
        <taxon>Endopterygota</taxon>
        <taxon>Coleoptera</taxon>
        <taxon>Polyphaga</taxon>
        <taxon>Elateriformia</taxon>
        <taxon>Elateroidea</taxon>
        <taxon>Lampyridae</taxon>
        <taxon>Luciolinae</taxon>
        <taxon>Aquatica</taxon>
    </lineage>
</organism>
<dbReference type="GO" id="GO:0008289">
    <property type="term" value="F:lipid binding"/>
    <property type="evidence" value="ECO:0007669"/>
    <property type="project" value="InterPro"/>
</dbReference>
<dbReference type="InterPro" id="IPR015819">
    <property type="entry name" value="Lipid_transp_b-sht_shell"/>
</dbReference>
<reference evidence="9" key="1">
    <citation type="submission" date="2023-01" db="EMBL/GenBank/DDBJ databases">
        <title>Key to firefly adult light organ development and bioluminescence: homeobox transcription factors regulate luciferase expression and transportation to peroxisome.</title>
        <authorList>
            <person name="Fu X."/>
        </authorList>
    </citation>
    <scope>NUCLEOTIDE SEQUENCE [LARGE SCALE GENOMIC DNA]</scope>
</reference>
<dbReference type="Pfam" id="PF01347">
    <property type="entry name" value="Vitellogenin_N"/>
    <property type="match status" value="1"/>
</dbReference>
<dbReference type="GO" id="GO:0005794">
    <property type="term" value="C:Golgi apparatus"/>
    <property type="evidence" value="ECO:0007669"/>
    <property type="project" value="TreeGrafter"/>
</dbReference>
<dbReference type="EMBL" id="JARPUR010000006">
    <property type="protein sequence ID" value="KAK4874325.1"/>
    <property type="molecule type" value="Genomic_DNA"/>
</dbReference>
<feature type="domain" description="Vitellogenin" evidence="7">
    <location>
        <begin position="42"/>
        <end position="662"/>
    </location>
</feature>
<keyword evidence="9" id="KW-1185">Reference proteome</keyword>
<keyword evidence="6" id="KW-0812">Transmembrane</keyword>
<sequence length="900" mass="101865">MFLQKFAILWWIFFSRWWCLLYGFTLISSATESFGFAQVNIFEPGQSWTYDYQTSILMKEKDGNGKDVGFLVHGTVVVKSLWSNSELDRFLQFELLSPKLNVRSGKTPTGNGFMEHTSNIESYTNSKFFVHWSNGKIQKILLRKDEPLSLINMKKGIASLFQFQIENKDSDEIDASGHCQIKYNALGTNRFRKTKVKCQSSDLPYHSNPDPVLNTEVQSNSVVDYELDKDNKFLKAVNVYETHEMYMKVKNSIGNVVNVRQSLLLTGTAKIDNLIAKNIDELVDNLSQKESWMFTQESLLTEQDVVSPVGTTSFQTIVKTYRNNLKTDAIGSISSAKVIGKLVAVGKTSTREDIAKTIGSKKNTHILSQLYDILGIVQTDDSHAAVMKKLYFDDKKHEEFSERYLWSLSISPQPNSAVIKDLVNRYKKLTNLPDKIKETMLLTITAMAYKLSLLPSFEKYSKVYDDVQVLILNGLEFSKNEEKYMYLRALKNLKSTSTLPKLLQILKNGSDKECVLAWKAITSFQPSHWNDEILATALTTFFQMDRKHDSSSRTLALDVLLESNPSDKLLERLVYFLISSCKSYEVQQYMVQRLNMIGESNIAIKNKIKSIILSDSKLNNYAVLAEKGLSTALKRTFLESSTGNGTLIAIQEIKSGIVKRGVVDIVLETNKVQQELFRLGIFTAGLSSFVSSEVDPAEAEETATAGIELTVLGTQIRPFVFFNGQSELMGHVWSGTASEMTPAYQGLLMPYNHLQFVRLSPGFISEMDLKGSASFDLSGKVELSLWNRNGVSLIKKSAGIFARGYIRVVTPFVKSQVEFTVVMEPKFSLQTDLDFSSNLSLCMRLSQPDFLYRHNIYKTEKVPGSKHQLRRTKNIKHILPGKTYSLNKKNNEMCSLIFKN</sequence>
<dbReference type="PROSITE" id="PS51211">
    <property type="entry name" value="VITELLOGENIN"/>
    <property type="match status" value="1"/>
</dbReference>
<evidence type="ECO:0000259" key="7">
    <source>
        <dbReference type="PROSITE" id="PS51211"/>
    </source>
</evidence>
<dbReference type="PANTHER" id="PTHR13024:SF0">
    <property type="entry name" value="MICROSOMAL TRIACYLGLYCEROL TRANSFER PROTEIN"/>
    <property type="match status" value="1"/>
</dbReference>
<evidence type="ECO:0000256" key="6">
    <source>
        <dbReference type="SAM" id="Phobius"/>
    </source>
</evidence>
<comment type="caution">
    <text evidence="5">Lacks conserved residue(s) required for the propagation of feature annotation.</text>
</comment>